<evidence type="ECO:0000313" key="1">
    <source>
        <dbReference type="EMBL" id="QHV43917.1"/>
    </source>
</evidence>
<evidence type="ECO:0008006" key="3">
    <source>
        <dbReference type="Google" id="ProtNLM"/>
    </source>
</evidence>
<dbReference type="RefSeq" id="WP_162279948.1">
    <property type="nucleotide sequence ID" value="NZ_CP028009.1"/>
</dbReference>
<dbReference type="EMBL" id="CP028009">
    <property type="protein sequence ID" value="QHV43917.1"/>
    <property type="molecule type" value="Genomic_DNA"/>
</dbReference>
<accession>A0AB73UIU3</accession>
<proteinExistence type="predicted"/>
<organism evidence="1 2">
    <name type="scientific">Bacillus cereus</name>
    <dbReference type="NCBI Taxonomy" id="1396"/>
    <lineage>
        <taxon>Bacteria</taxon>
        <taxon>Bacillati</taxon>
        <taxon>Bacillota</taxon>
        <taxon>Bacilli</taxon>
        <taxon>Bacillales</taxon>
        <taxon>Bacillaceae</taxon>
        <taxon>Bacillus</taxon>
        <taxon>Bacillus cereus group</taxon>
    </lineage>
</organism>
<dbReference type="AlphaFoldDB" id="A0AB73UIU3"/>
<reference evidence="1 2" key="1">
    <citation type="submission" date="2018-03" db="EMBL/GenBank/DDBJ databases">
        <title>The complete genome of bacterial strain SGAir0260.</title>
        <authorList>
            <person name="Schuster S.C."/>
        </authorList>
    </citation>
    <scope>NUCLEOTIDE SEQUENCE [LARGE SCALE GENOMIC DNA]</scope>
    <source>
        <strain evidence="1 2">SGAir0260</strain>
    </source>
</reference>
<sequence>MENQIIKPASINTEAGMYELREKTKIKFKHTNSDGHVCIRELHDLNHLYCSMCGTPIKFKKSEMKI</sequence>
<evidence type="ECO:0000313" key="2">
    <source>
        <dbReference type="Proteomes" id="UP000464780"/>
    </source>
</evidence>
<gene>
    <name evidence="1" type="ORF">C1N66_12605</name>
</gene>
<name>A0AB73UIU3_BACCE</name>
<dbReference type="Proteomes" id="UP000464780">
    <property type="component" value="Chromosome"/>
</dbReference>
<protein>
    <recommendedName>
        <fullName evidence="3">Group-specific protein</fullName>
    </recommendedName>
</protein>